<evidence type="ECO:0000256" key="4">
    <source>
        <dbReference type="SAM" id="MobiDB-lite"/>
    </source>
</evidence>
<dbReference type="Proteomes" id="UP000230002">
    <property type="component" value="Unassembled WGS sequence"/>
</dbReference>
<feature type="region of interest" description="Disordered" evidence="4">
    <location>
        <begin position="117"/>
        <end position="138"/>
    </location>
</feature>
<dbReference type="EMBL" id="AYKW01000023">
    <property type="protein sequence ID" value="PIL29298.1"/>
    <property type="molecule type" value="Genomic_DNA"/>
</dbReference>
<comment type="caution">
    <text evidence="7">The sequence shown here is derived from an EMBL/GenBank/DDBJ whole genome shotgun (WGS) entry which is preliminary data.</text>
</comment>
<accession>A0A2G8S6X1</accession>
<dbReference type="GO" id="GO:0016787">
    <property type="term" value="F:hydrolase activity"/>
    <property type="evidence" value="ECO:0007669"/>
    <property type="project" value="UniProtKB-KW"/>
</dbReference>
<dbReference type="SMART" id="SM00487">
    <property type="entry name" value="DEXDc"/>
    <property type="match status" value="1"/>
</dbReference>
<evidence type="ECO:0000256" key="3">
    <source>
        <dbReference type="ARBA" id="ARBA00022840"/>
    </source>
</evidence>
<keyword evidence="2" id="KW-0378">Hydrolase</keyword>
<dbReference type="PROSITE" id="PS51194">
    <property type="entry name" value="HELICASE_CTER"/>
    <property type="match status" value="1"/>
</dbReference>
<evidence type="ECO:0000256" key="1">
    <source>
        <dbReference type="ARBA" id="ARBA00022741"/>
    </source>
</evidence>
<feature type="domain" description="Helicase ATP-binding" evidence="5">
    <location>
        <begin position="208"/>
        <end position="421"/>
    </location>
</feature>
<dbReference type="AlphaFoldDB" id="A0A2G8S6X1"/>
<dbReference type="GO" id="GO:0005634">
    <property type="term" value="C:nucleus"/>
    <property type="evidence" value="ECO:0007669"/>
    <property type="project" value="TreeGrafter"/>
</dbReference>
<dbReference type="GO" id="GO:0006281">
    <property type="term" value="P:DNA repair"/>
    <property type="evidence" value="ECO:0007669"/>
    <property type="project" value="TreeGrafter"/>
</dbReference>
<evidence type="ECO:0000259" key="5">
    <source>
        <dbReference type="PROSITE" id="PS51192"/>
    </source>
</evidence>
<dbReference type="SUPFAM" id="SSF52540">
    <property type="entry name" value="P-loop containing nucleoside triphosphate hydrolases"/>
    <property type="match status" value="2"/>
</dbReference>
<name>A0A2G8S6X1_9APHY</name>
<reference evidence="7 8" key="1">
    <citation type="journal article" date="2015" name="Sci. Rep.">
        <title>Chromosome-level genome map provides insights into diverse defense mechanisms in the medicinal fungus Ganoderma sinense.</title>
        <authorList>
            <person name="Zhu Y."/>
            <person name="Xu J."/>
            <person name="Sun C."/>
            <person name="Zhou S."/>
            <person name="Xu H."/>
            <person name="Nelson D.R."/>
            <person name="Qian J."/>
            <person name="Song J."/>
            <person name="Luo H."/>
            <person name="Xiang L."/>
            <person name="Li Y."/>
            <person name="Xu Z."/>
            <person name="Ji A."/>
            <person name="Wang L."/>
            <person name="Lu S."/>
            <person name="Hayward A."/>
            <person name="Sun W."/>
            <person name="Li X."/>
            <person name="Schwartz D.C."/>
            <person name="Wang Y."/>
            <person name="Chen S."/>
        </authorList>
    </citation>
    <scope>NUCLEOTIDE SEQUENCE [LARGE SCALE GENOMIC DNA]</scope>
    <source>
        <strain evidence="7 8">ZZ0214-1</strain>
    </source>
</reference>
<feature type="compositionally biased region" description="Polar residues" evidence="4">
    <location>
        <begin position="84"/>
        <end position="98"/>
    </location>
</feature>
<feature type="region of interest" description="Disordered" evidence="4">
    <location>
        <begin position="314"/>
        <end position="351"/>
    </location>
</feature>
<dbReference type="InterPro" id="IPR050628">
    <property type="entry name" value="SNF2_RAD54_helicase_TF"/>
</dbReference>
<keyword evidence="1" id="KW-0547">Nucleotide-binding</keyword>
<feature type="domain" description="Helicase C-terminal" evidence="6">
    <location>
        <begin position="623"/>
        <end position="775"/>
    </location>
</feature>
<sequence>MEDYRRKFADSGLYPDLVPLRPKANKPAAGPTSSQSAISITSTASDSSVQVDLVRLHKKTPRDAIVISSDEEDDFPSPPVRPHPTNNVQPRMSNSQPAGFSRPPVAIPVPTQTKMPRPPGHIQHSMSQPLPGTSSYNEEDERIDIPHIVDDDRNLSQGDTEKALRDLVAETYNDGDVEYSIEDATVEGFRDGFLLLPHQIKSRQWMAERESGKKTGGILADDMGLGKTVSTLTRIVEGRPSSKDKKAGWSGSTLIIAPVALVSQWESETKKYTSGLRVVQHHGASRTTDPAELERAHIVVTSYSTVTSEYGAFVPDSKDEGKGKGKAKKKKGQESDSDEESDDFTKRIKASSRRGKQKDALFRVKWWRVVLDEAHNIKNRNTKAAIACCALDAKFRWCLTGTPMQNNVEEIYSLIKFLRISPLNDWATFNSSIAKPVKAGRPVRALKRLQVVLRVIMLRRTKTTLVNGKPILDLPARLVNVVDCEFNHVEREFYNSVEQKVQSSLEQLQQGDINKAYTSVLVLLLRLRQACNHPALISTDYKGDQEAVEPKSASQNEEGDDLADMLAGMGLGRVCMVCQRPLREDNVWKDDVCVDCEDVYRKAKKAAADPNSDLPPHSSKTRMIVKLLQDTEERGEGEKTIIFSQFTSMLDLIEPFLRSEGIKFVRYDGSMKKAERDASVEKISSSRSTKVILISFKAGSTGLNLTCCNNVILVDPWWNPALEDQAFDRAHRFGQKRAVNIHKLSVPDSVEQRILELQEKKRALAAATLSGDKLKNMRLGIDELVALFRSSGHDDDDED</sequence>
<dbReference type="InterPro" id="IPR014001">
    <property type="entry name" value="Helicase_ATP-bd"/>
</dbReference>
<dbReference type="InterPro" id="IPR001650">
    <property type="entry name" value="Helicase_C-like"/>
</dbReference>
<dbReference type="CDD" id="cd18793">
    <property type="entry name" value="SF2_C_SNF"/>
    <property type="match status" value="1"/>
</dbReference>
<dbReference type="GO" id="GO:0008094">
    <property type="term" value="F:ATP-dependent activity, acting on DNA"/>
    <property type="evidence" value="ECO:0007669"/>
    <property type="project" value="TreeGrafter"/>
</dbReference>
<dbReference type="InterPro" id="IPR038718">
    <property type="entry name" value="SNF2-like_sf"/>
</dbReference>
<protein>
    <submittedName>
        <fullName evidence="7">Uncharacterized protein</fullName>
    </submittedName>
</protein>
<feature type="region of interest" description="Disordered" evidence="4">
    <location>
        <begin position="1"/>
        <end position="103"/>
    </location>
</feature>
<feature type="compositionally biased region" description="Low complexity" evidence="4">
    <location>
        <begin position="32"/>
        <end position="48"/>
    </location>
</feature>
<dbReference type="Gene3D" id="3.40.50.10810">
    <property type="entry name" value="Tandem AAA-ATPase domain"/>
    <property type="match status" value="2"/>
</dbReference>
<dbReference type="STRING" id="1077348.A0A2G8S6X1"/>
<dbReference type="PROSITE" id="PS51192">
    <property type="entry name" value="HELICASE_ATP_BIND_1"/>
    <property type="match status" value="1"/>
</dbReference>
<dbReference type="OrthoDB" id="423559at2759"/>
<gene>
    <name evidence="7" type="ORF">GSI_09349</name>
</gene>
<keyword evidence="8" id="KW-1185">Reference proteome</keyword>
<dbReference type="Pfam" id="PF00176">
    <property type="entry name" value="SNF2-rel_dom"/>
    <property type="match status" value="1"/>
</dbReference>
<feature type="compositionally biased region" description="Polar residues" evidence="4">
    <location>
        <begin position="124"/>
        <end position="136"/>
    </location>
</feature>
<organism evidence="7 8">
    <name type="scientific">Ganoderma sinense ZZ0214-1</name>
    <dbReference type="NCBI Taxonomy" id="1077348"/>
    <lineage>
        <taxon>Eukaryota</taxon>
        <taxon>Fungi</taxon>
        <taxon>Dikarya</taxon>
        <taxon>Basidiomycota</taxon>
        <taxon>Agaricomycotina</taxon>
        <taxon>Agaricomycetes</taxon>
        <taxon>Polyporales</taxon>
        <taxon>Polyporaceae</taxon>
        <taxon>Ganoderma</taxon>
    </lineage>
</organism>
<evidence type="ECO:0000256" key="2">
    <source>
        <dbReference type="ARBA" id="ARBA00022801"/>
    </source>
</evidence>
<dbReference type="SMART" id="SM00490">
    <property type="entry name" value="HELICc"/>
    <property type="match status" value="1"/>
</dbReference>
<proteinExistence type="predicted"/>
<dbReference type="PANTHER" id="PTHR45626:SF14">
    <property type="entry name" value="ATP-DEPENDENT DNA HELICASE (EUROFUNG)"/>
    <property type="match status" value="1"/>
</dbReference>
<dbReference type="Gene3D" id="3.40.50.300">
    <property type="entry name" value="P-loop containing nucleotide triphosphate hydrolases"/>
    <property type="match status" value="1"/>
</dbReference>
<keyword evidence="3" id="KW-0067">ATP-binding</keyword>
<dbReference type="CDD" id="cd18008">
    <property type="entry name" value="DEXDc_SHPRH-like"/>
    <property type="match status" value="1"/>
</dbReference>
<dbReference type="GO" id="GO:0005524">
    <property type="term" value="F:ATP binding"/>
    <property type="evidence" value="ECO:0007669"/>
    <property type="project" value="UniProtKB-KW"/>
</dbReference>
<dbReference type="PANTHER" id="PTHR45626">
    <property type="entry name" value="TRANSCRIPTION TERMINATION FACTOR 2-RELATED"/>
    <property type="match status" value="1"/>
</dbReference>
<dbReference type="InterPro" id="IPR027417">
    <property type="entry name" value="P-loop_NTPase"/>
</dbReference>
<dbReference type="InterPro" id="IPR000330">
    <property type="entry name" value="SNF2_N"/>
</dbReference>
<evidence type="ECO:0000313" key="8">
    <source>
        <dbReference type="Proteomes" id="UP000230002"/>
    </source>
</evidence>
<dbReference type="Pfam" id="PF00271">
    <property type="entry name" value="Helicase_C"/>
    <property type="match status" value="1"/>
</dbReference>
<dbReference type="InterPro" id="IPR049730">
    <property type="entry name" value="SNF2/RAD54-like_C"/>
</dbReference>
<evidence type="ECO:0000313" key="7">
    <source>
        <dbReference type="EMBL" id="PIL29298.1"/>
    </source>
</evidence>
<evidence type="ECO:0000259" key="6">
    <source>
        <dbReference type="PROSITE" id="PS51194"/>
    </source>
</evidence>